<dbReference type="GO" id="GO:0000976">
    <property type="term" value="F:transcription cis-regulatory region binding"/>
    <property type="evidence" value="ECO:0007669"/>
    <property type="project" value="InterPro"/>
</dbReference>
<dbReference type="STRING" id="1442368.A0A0D2GFW4"/>
<dbReference type="InterPro" id="IPR046347">
    <property type="entry name" value="bZIP_sf"/>
</dbReference>
<dbReference type="Gene3D" id="1.20.5.170">
    <property type="match status" value="1"/>
</dbReference>
<feature type="compositionally biased region" description="Polar residues" evidence="3">
    <location>
        <begin position="72"/>
        <end position="84"/>
    </location>
</feature>
<dbReference type="InterPro" id="IPR004827">
    <property type="entry name" value="bZIP"/>
</dbReference>
<protein>
    <recommendedName>
        <fullName evidence="4">BZIP domain-containing protein</fullName>
    </recommendedName>
</protein>
<dbReference type="EMBL" id="KN846974">
    <property type="protein sequence ID" value="KIW77460.1"/>
    <property type="molecule type" value="Genomic_DNA"/>
</dbReference>
<comment type="subcellular location">
    <subcellularLocation>
        <location evidence="1">Nucleus</location>
    </subcellularLocation>
</comment>
<dbReference type="GO" id="GO:0090575">
    <property type="term" value="C:RNA polymerase II transcription regulator complex"/>
    <property type="evidence" value="ECO:0007669"/>
    <property type="project" value="TreeGrafter"/>
</dbReference>
<evidence type="ECO:0000313" key="6">
    <source>
        <dbReference type="Proteomes" id="UP000053029"/>
    </source>
</evidence>
<keyword evidence="6" id="KW-1185">Reference proteome</keyword>
<name>A0A0D2GFW4_9EURO</name>
<dbReference type="PANTHER" id="PTHR40621:SF6">
    <property type="entry name" value="AP-1-LIKE TRANSCRIPTION FACTOR YAP1-RELATED"/>
    <property type="match status" value="1"/>
</dbReference>
<dbReference type="RefSeq" id="XP_013281268.1">
    <property type="nucleotide sequence ID" value="XM_013425814.1"/>
</dbReference>
<dbReference type="SMART" id="SM00338">
    <property type="entry name" value="BRLZ"/>
    <property type="match status" value="1"/>
</dbReference>
<evidence type="ECO:0000256" key="1">
    <source>
        <dbReference type="ARBA" id="ARBA00004123"/>
    </source>
</evidence>
<dbReference type="VEuPathDB" id="FungiDB:Z517_09906"/>
<evidence type="ECO:0000256" key="2">
    <source>
        <dbReference type="ARBA" id="ARBA00023242"/>
    </source>
</evidence>
<dbReference type="Proteomes" id="UP000053029">
    <property type="component" value="Unassembled WGS sequence"/>
</dbReference>
<dbReference type="InterPro" id="IPR050936">
    <property type="entry name" value="AP-1-like"/>
</dbReference>
<gene>
    <name evidence="5" type="ORF">Z517_09906</name>
</gene>
<dbReference type="PANTHER" id="PTHR40621">
    <property type="entry name" value="TRANSCRIPTION FACTOR KAPC-RELATED"/>
    <property type="match status" value="1"/>
</dbReference>
<dbReference type="SUPFAM" id="SSF57959">
    <property type="entry name" value="Leucine zipper domain"/>
    <property type="match status" value="1"/>
</dbReference>
<proteinExistence type="predicted"/>
<dbReference type="OrthoDB" id="4156732at2759"/>
<dbReference type="CDD" id="cd14688">
    <property type="entry name" value="bZIP_YAP"/>
    <property type="match status" value="1"/>
</dbReference>
<accession>A0A0D2GFW4</accession>
<feature type="domain" description="BZIP" evidence="4">
    <location>
        <begin position="90"/>
        <end position="153"/>
    </location>
</feature>
<reference evidence="5 6" key="1">
    <citation type="submission" date="2015-01" db="EMBL/GenBank/DDBJ databases">
        <title>The Genome Sequence of Fonsecaea pedrosoi CBS 271.37.</title>
        <authorList>
            <consortium name="The Broad Institute Genomics Platform"/>
            <person name="Cuomo C."/>
            <person name="de Hoog S."/>
            <person name="Gorbushina A."/>
            <person name="Stielow B."/>
            <person name="Teixiera M."/>
            <person name="Abouelleil A."/>
            <person name="Chapman S.B."/>
            <person name="Priest M."/>
            <person name="Young S.K."/>
            <person name="Wortman J."/>
            <person name="Nusbaum C."/>
            <person name="Birren B."/>
        </authorList>
    </citation>
    <scope>NUCLEOTIDE SEQUENCE [LARGE SCALE GENOMIC DNA]</scope>
    <source>
        <strain evidence="5 6">CBS 271.37</strain>
    </source>
</reference>
<organism evidence="5 6">
    <name type="scientific">Fonsecaea pedrosoi CBS 271.37</name>
    <dbReference type="NCBI Taxonomy" id="1442368"/>
    <lineage>
        <taxon>Eukaryota</taxon>
        <taxon>Fungi</taxon>
        <taxon>Dikarya</taxon>
        <taxon>Ascomycota</taxon>
        <taxon>Pezizomycotina</taxon>
        <taxon>Eurotiomycetes</taxon>
        <taxon>Chaetothyriomycetidae</taxon>
        <taxon>Chaetothyriales</taxon>
        <taxon>Herpotrichiellaceae</taxon>
        <taxon>Fonsecaea</taxon>
    </lineage>
</organism>
<dbReference type="PROSITE" id="PS00036">
    <property type="entry name" value="BZIP_BASIC"/>
    <property type="match status" value="1"/>
</dbReference>
<evidence type="ECO:0000259" key="4">
    <source>
        <dbReference type="PROSITE" id="PS50217"/>
    </source>
</evidence>
<keyword evidence="2" id="KW-0539">Nucleus</keyword>
<dbReference type="HOGENOM" id="CLU_076384_0_0_1"/>
<sequence length="237" mass="26412">MDTSHIDSLPNISKLTPSELFLVDASEFGDLDLLDEFHQFGSLDVSDILSSDADGSVALNRLTMIGDVDASATEQSNTSTSTDSEPPAESRTKMRRRAQNRASQRAFRERKEKHLRNLKATLEQLGQKHRRLLDSYSQQAETVTKLKSQIAHLRTQIAAFSTFSEQDMMASISRVPRPPSAEFQQFDAFPLSPPLSVYADHQSLFCQSRTMDGSGAESLPTPDSLELPEFEDLLHLP</sequence>
<evidence type="ECO:0000256" key="3">
    <source>
        <dbReference type="SAM" id="MobiDB-lite"/>
    </source>
</evidence>
<evidence type="ECO:0000313" key="5">
    <source>
        <dbReference type="EMBL" id="KIW77460.1"/>
    </source>
</evidence>
<dbReference type="AlphaFoldDB" id="A0A0D2GFW4"/>
<dbReference type="GeneID" id="25309396"/>
<feature type="region of interest" description="Disordered" evidence="3">
    <location>
        <begin position="70"/>
        <end position="110"/>
    </location>
</feature>
<dbReference type="GO" id="GO:0001228">
    <property type="term" value="F:DNA-binding transcription activator activity, RNA polymerase II-specific"/>
    <property type="evidence" value="ECO:0007669"/>
    <property type="project" value="TreeGrafter"/>
</dbReference>
<dbReference type="PROSITE" id="PS50217">
    <property type="entry name" value="BZIP"/>
    <property type="match status" value="1"/>
</dbReference>